<keyword evidence="3" id="KW-1185">Reference proteome</keyword>
<feature type="domain" description="DUF6538" evidence="1">
    <location>
        <begin position="4"/>
        <end position="52"/>
    </location>
</feature>
<reference evidence="2 3" key="1">
    <citation type="submission" date="2014-10" db="EMBL/GenBank/DDBJ databases">
        <title>Genome sequence of Ponticoccus sp. strain UMTAT08 isolated from clonal culture of toxic dinoflagellate Alexandrium tamiyavanichii.</title>
        <authorList>
            <person name="Gan H.Y."/>
            <person name="Muhd D.-D."/>
            <person name="Mohd Noor M.E."/>
            <person name="Yeong Y.S."/>
            <person name="Usup G."/>
        </authorList>
    </citation>
    <scope>NUCLEOTIDE SEQUENCE [LARGE SCALE GENOMIC DNA]</scope>
    <source>
        <strain evidence="2 3">UMTAT08</strain>
    </source>
</reference>
<evidence type="ECO:0000259" key="1">
    <source>
        <dbReference type="Pfam" id="PF20172"/>
    </source>
</evidence>
<accession>A0A0B3SIT3</accession>
<dbReference type="InterPro" id="IPR046668">
    <property type="entry name" value="DUF6538"/>
</dbReference>
<proteinExistence type="predicted"/>
<dbReference type="Pfam" id="PF20172">
    <property type="entry name" value="DUF6538"/>
    <property type="match status" value="1"/>
</dbReference>
<dbReference type="RefSeq" id="WP_190285488.1">
    <property type="nucleotide sequence ID" value="NZ_JSUQ01000027.1"/>
</dbReference>
<dbReference type="Proteomes" id="UP000030960">
    <property type="component" value="Unassembled WGS sequence"/>
</dbReference>
<dbReference type="EMBL" id="JSUQ01000027">
    <property type="protein sequence ID" value="KHQ50434.1"/>
    <property type="molecule type" value="Genomic_DNA"/>
</dbReference>
<sequence length="54" mass="6392">MPCYLRGATYHLKRRVPTRYAKVERRTFIKMSLKTDSLGVARHKAEEVWDQLLA</sequence>
<organism evidence="2 3">
    <name type="scientific">Mameliella alba</name>
    <dbReference type="NCBI Taxonomy" id="561184"/>
    <lineage>
        <taxon>Bacteria</taxon>
        <taxon>Pseudomonadati</taxon>
        <taxon>Pseudomonadota</taxon>
        <taxon>Alphaproteobacteria</taxon>
        <taxon>Rhodobacterales</taxon>
        <taxon>Roseobacteraceae</taxon>
        <taxon>Mameliella</taxon>
    </lineage>
</organism>
<gene>
    <name evidence="2" type="ORF">OA50_05110</name>
</gene>
<protein>
    <submittedName>
        <fullName evidence="2">Integrase</fullName>
    </submittedName>
</protein>
<name>A0A0B3SIT3_9RHOB</name>
<evidence type="ECO:0000313" key="3">
    <source>
        <dbReference type="Proteomes" id="UP000030960"/>
    </source>
</evidence>
<evidence type="ECO:0000313" key="2">
    <source>
        <dbReference type="EMBL" id="KHQ50434.1"/>
    </source>
</evidence>
<dbReference type="AlphaFoldDB" id="A0A0B3SIT3"/>
<comment type="caution">
    <text evidence="2">The sequence shown here is derived from an EMBL/GenBank/DDBJ whole genome shotgun (WGS) entry which is preliminary data.</text>
</comment>